<dbReference type="STRING" id="1123357.SAMN02745244_02596"/>
<evidence type="ECO:0000313" key="2">
    <source>
        <dbReference type="Proteomes" id="UP000184512"/>
    </source>
</evidence>
<accession>A0A1M6JLK0</accession>
<dbReference type="InterPro" id="IPR021228">
    <property type="entry name" value="BrxD"/>
</dbReference>
<dbReference type="OrthoDB" id="9772976at2"/>
<gene>
    <name evidence="1" type="ORF">SAMN02745244_02596</name>
</gene>
<sequence>MVEVSPRRRREVIDALRRGTVPASGLDLLAVGLERFDAALAAERDAVAGGGAVFKAVRGEYGSGKTFFSRHLAESALRRGWATSEVQISETETPLHRLETVYRRITESLRTATVPPSAFRSVLDSWLFTLESDAIGADPALASAGEATLAQAVERLLDARLADVNSKTPAFAQALRAYRAAMLAGDGPAADALAAWLGGQPHVAASAKRAAGIRGDLDHFGAMAFLQGLLTVLRDAGHPGLLVVLDEVETLQRVRGDVRDKALNALRQLIDEIDSGRYPGLYLLVTGTPAFFEGPSGVARLLPLAQRLHADFTTDARFDNPRAVQIRLPGFDRAALLAVGRRVRDLYADGATDSDRIRRVVDDDYLAQLADAVTGSLGGKVGIAPRVFLKKLVGDVLDRVDQFEDFDPRRDYALTVARGELTEVERNAMRPAGRADDVDLDL</sequence>
<dbReference type="Proteomes" id="UP000184512">
    <property type="component" value="Unassembled WGS sequence"/>
</dbReference>
<reference evidence="1 2" key="1">
    <citation type="submission" date="2016-11" db="EMBL/GenBank/DDBJ databases">
        <authorList>
            <person name="Jaros S."/>
            <person name="Januszkiewicz K."/>
            <person name="Wedrychowicz H."/>
        </authorList>
    </citation>
    <scope>NUCLEOTIDE SEQUENCE [LARGE SCALE GENOMIC DNA]</scope>
    <source>
        <strain evidence="1 2">DSM 12906</strain>
    </source>
</reference>
<dbReference type="Pfam" id="PF10923">
    <property type="entry name" value="BrxC_BrxD"/>
    <property type="match status" value="1"/>
</dbReference>
<keyword evidence="2" id="KW-1185">Reference proteome</keyword>
<dbReference type="EMBL" id="FQZG01000051">
    <property type="protein sequence ID" value="SHJ47556.1"/>
    <property type="molecule type" value="Genomic_DNA"/>
</dbReference>
<evidence type="ECO:0008006" key="3">
    <source>
        <dbReference type="Google" id="ProtNLM"/>
    </source>
</evidence>
<protein>
    <recommendedName>
        <fullName evidence="3">BREX system ATP-binding protein BrxD</fullName>
    </recommendedName>
</protein>
<name>A0A1M6JLK0_9ACTN</name>
<evidence type="ECO:0000313" key="1">
    <source>
        <dbReference type="EMBL" id="SHJ47556.1"/>
    </source>
</evidence>
<proteinExistence type="predicted"/>
<dbReference type="NCBIfam" id="NF033438">
    <property type="entry name" value="BREX_BrxD"/>
    <property type="match status" value="1"/>
</dbReference>
<dbReference type="AlphaFoldDB" id="A0A1M6JLK0"/>
<dbReference type="RefSeq" id="WP_073188989.1">
    <property type="nucleotide sequence ID" value="NZ_FQZG01000051.1"/>
</dbReference>
<dbReference type="SUPFAM" id="SSF52540">
    <property type="entry name" value="P-loop containing nucleoside triphosphate hydrolases"/>
    <property type="match status" value="1"/>
</dbReference>
<organism evidence="1 2">
    <name type="scientific">Tessaracoccus bendigoensis DSM 12906</name>
    <dbReference type="NCBI Taxonomy" id="1123357"/>
    <lineage>
        <taxon>Bacteria</taxon>
        <taxon>Bacillati</taxon>
        <taxon>Actinomycetota</taxon>
        <taxon>Actinomycetes</taxon>
        <taxon>Propionibacteriales</taxon>
        <taxon>Propionibacteriaceae</taxon>
        <taxon>Tessaracoccus</taxon>
    </lineage>
</organism>
<dbReference type="InterPro" id="IPR027417">
    <property type="entry name" value="P-loop_NTPase"/>
</dbReference>